<evidence type="ECO:0000256" key="2">
    <source>
        <dbReference type="ARBA" id="ARBA00006772"/>
    </source>
</evidence>
<evidence type="ECO:0000256" key="4">
    <source>
        <dbReference type="ARBA" id="ARBA00022692"/>
    </source>
</evidence>
<comment type="similarity">
    <text evidence="2">Belongs to the SLC13A/DASS transporter (TC 2.A.47) family. NADC subfamily.</text>
</comment>
<evidence type="ECO:0000313" key="9">
    <source>
        <dbReference type="WBParaSite" id="ALUE_0002251801-mRNA-1"/>
    </source>
</evidence>
<keyword evidence="6 7" id="KW-0472">Membrane</keyword>
<protein>
    <submittedName>
        <fullName evidence="9">CitMHS domain-containing protein</fullName>
    </submittedName>
</protein>
<sequence length="254" mass="27130">MCRDPQVVPGFGEFFPRGHYTDATSAMLVSVVLFALPDEMPDFICHTKRDRVSTPKRRGALMDWKTIQAQFPWSVVLLLGGGFALAAGVKESGLSTAIGDLFAHLRELPTPLLQSIFIVAAMIVTNICSNTVTASIFLPIVSTLVSVKESGLSTAIGDLFAHLRELPTPLLQSIFIVAAMIVTNICSNTVTASIFLPIVSTLAQQTNVNPLAMMFPVTIACSFVFILPVGTPPNAIVFASGLLKVSDMVGCSCI</sequence>
<evidence type="ECO:0000313" key="8">
    <source>
        <dbReference type="Proteomes" id="UP000036681"/>
    </source>
</evidence>
<evidence type="ECO:0000256" key="3">
    <source>
        <dbReference type="ARBA" id="ARBA00022448"/>
    </source>
</evidence>
<proteinExistence type="inferred from homology"/>
<feature type="transmembrane region" description="Helical" evidence="7">
    <location>
        <begin position="174"/>
        <end position="199"/>
    </location>
</feature>
<dbReference type="GO" id="GO:0015137">
    <property type="term" value="F:citrate transmembrane transporter activity"/>
    <property type="evidence" value="ECO:0007669"/>
    <property type="project" value="TreeGrafter"/>
</dbReference>
<keyword evidence="5 7" id="KW-1133">Transmembrane helix</keyword>
<dbReference type="AlphaFoldDB" id="A0A0M3IUU0"/>
<dbReference type="PANTHER" id="PTHR10283:SF85">
    <property type="entry name" value="SODIUM-DEPENDENT HIGH-AFFINITY DICARBOXYLATE TRANSPORTER 3"/>
    <property type="match status" value="1"/>
</dbReference>
<dbReference type="WBParaSite" id="ALUE_0002251801-mRNA-1">
    <property type="protein sequence ID" value="ALUE_0002251801-mRNA-1"/>
    <property type="gene ID" value="ALUE_0002251801"/>
</dbReference>
<evidence type="ECO:0000256" key="7">
    <source>
        <dbReference type="SAM" id="Phobius"/>
    </source>
</evidence>
<evidence type="ECO:0000256" key="5">
    <source>
        <dbReference type="ARBA" id="ARBA00022989"/>
    </source>
</evidence>
<dbReference type="InterPro" id="IPR031312">
    <property type="entry name" value="Na/sul_symport_CS"/>
</dbReference>
<dbReference type="GO" id="GO:0015141">
    <property type="term" value="F:succinate transmembrane transporter activity"/>
    <property type="evidence" value="ECO:0007669"/>
    <property type="project" value="TreeGrafter"/>
</dbReference>
<dbReference type="Pfam" id="PF00939">
    <property type="entry name" value="Na_sulph_symp"/>
    <property type="match status" value="2"/>
</dbReference>
<accession>A0A0M3IUU0</accession>
<comment type="subcellular location">
    <subcellularLocation>
        <location evidence="1">Membrane</location>
        <topology evidence="1">Multi-pass membrane protein</topology>
    </subcellularLocation>
</comment>
<reference evidence="9" key="1">
    <citation type="submission" date="2017-02" db="UniProtKB">
        <authorList>
            <consortium name="WormBaseParasite"/>
        </authorList>
    </citation>
    <scope>IDENTIFICATION</scope>
</reference>
<dbReference type="GO" id="GO:0005886">
    <property type="term" value="C:plasma membrane"/>
    <property type="evidence" value="ECO:0007669"/>
    <property type="project" value="TreeGrafter"/>
</dbReference>
<feature type="transmembrane region" description="Helical" evidence="7">
    <location>
        <begin position="71"/>
        <end position="89"/>
    </location>
</feature>
<evidence type="ECO:0000256" key="6">
    <source>
        <dbReference type="ARBA" id="ARBA00023136"/>
    </source>
</evidence>
<organism evidence="8 9">
    <name type="scientific">Ascaris lumbricoides</name>
    <name type="common">Giant roundworm</name>
    <dbReference type="NCBI Taxonomy" id="6252"/>
    <lineage>
        <taxon>Eukaryota</taxon>
        <taxon>Metazoa</taxon>
        <taxon>Ecdysozoa</taxon>
        <taxon>Nematoda</taxon>
        <taxon>Chromadorea</taxon>
        <taxon>Rhabditida</taxon>
        <taxon>Spirurina</taxon>
        <taxon>Ascaridomorpha</taxon>
        <taxon>Ascaridoidea</taxon>
        <taxon>Ascarididae</taxon>
        <taxon>Ascaris</taxon>
    </lineage>
</organism>
<keyword evidence="4 7" id="KW-0812">Transmembrane</keyword>
<feature type="transmembrane region" description="Helical" evidence="7">
    <location>
        <begin position="211"/>
        <end position="230"/>
    </location>
</feature>
<feature type="transmembrane region" description="Helical" evidence="7">
    <location>
        <begin position="116"/>
        <end position="141"/>
    </location>
</feature>
<keyword evidence="3" id="KW-0813">Transport</keyword>
<name>A0A0M3IUU0_ASCLU</name>
<keyword evidence="8" id="KW-1185">Reference proteome</keyword>
<evidence type="ECO:0000256" key="1">
    <source>
        <dbReference type="ARBA" id="ARBA00004141"/>
    </source>
</evidence>
<dbReference type="PROSITE" id="PS01271">
    <property type="entry name" value="NA_SULFATE"/>
    <property type="match status" value="1"/>
</dbReference>
<dbReference type="PANTHER" id="PTHR10283">
    <property type="entry name" value="SOLUTE CARRIER FAMILY 13 MEMBER"/>
    <property type="match status" value="1"/>
</dbReference>
<dbReference type="Proteomes" id="UP000036681">
    <property type="component" value="Unplaced"/>
</dbReference>
<dbReference type="InterPro" id="IPR001898">
    <property type="entry name" value="SLC13A/DASS"/>
</dbReference>